<dbReference type="Gene3D" id="1.10.3210.10">
    <property type="entry name" value="Hypothetical protein af1432"/>
    <property type="match status" value="2"/>
</dbReference>
<dbReference type="SMART" id="SM00471">
    <property type="entry name" value="HDc"/>
    <property type="match status" value="2"/>
</dbReference>
<keyword evidence="4" id="KW-1185">Reference proteome</keyword>
<proteinExistence type="predicted"/>
<dbReference type="PROSITE" id="PS51831">
    <property type="entry name" value="HD"/>
    <property type="match status" value="1"/>
</dbReference>
<dbReference type="OrthoDB" id="9804747at2"/>
<dbReference type="Pfam" id="PF13487">
    <property type="entry name" value="HD_5"/>
    <property type="match status" value="2"/>
</dbReference>
<dbReference type="PROSITE" id="PS51832">
    <property type="entry name" value="HD_GYP"/>
    <property type="match status" value="2"/>
</dbReference>
<name>A0A1H3CC68_9FIRM</name>
<organism evidence="3 4">
    <name type="scientific">Tepidimicrobium xylanilyticum</name>
    <dbReference type="NCBI Taxonomy" id="1123352"/>
    <lineage>
        <taxon>Bacteria</taxon>
        <taxon>Bacillati</taxon>
        <taxon>Bacillota</taxon>
        <taxon>Tissierellia</taxon>
        <taxon>Tissierellales</taxon>
        <taxon>Tepidimicrobiaceae</taxon>
        <taxon>Tepidimicrobium</taxon>
    </lineage>
</organism>
<protein>
    <submittedName>
        <fullName evidence="3">HDIG domain-containing protein</fullName>
    </submittedName>
</protein>
<dbReference type="SUPFAM" id="SSF109604">
    <property type="entry name" value="HD-domain/PDEase-like"/>
    <property type="match status" value="2"/>
</dbReference>
<dbReference type="InterPro" id="IPR037522">
    <property type="entry name" value="HD_GYP_dom"/>
</dbReference>
<evidence type="ECO:0000259" key="1">
    <source>
        <dbReference type="PROSITE" id="PS51831"/>
    </source>
</evidence>
<dbReference type="AlphaFoldDB" id="A0A1H3CC68"/>
<dbReference type="EMBL" id="FNNG01000012">
    <property type="protein sequence ID" value="SDX51721.1"/>
    <property type="molecule type" value="Genomic_DNA"/>
</dbReference>
<feature type="domain" description="HD-GYP" evidence="2">
    <location>
        <begin position="4"/>
        <end position="193"/>
    </location>
</feature>
<sequence>MGNLNIKLSQLLNSLSFSLEVAENRYYNHSRRTAYIAYCIAEEMELNDEEAADIYYAALIHDIGMAGYLSKYSVDQIHFEEELKREHCYYGYKILDKLSFMGKIKEYILHHHEEWQGTGPYGLKGEEIPLACQIISLADYFELFFLRKMEDDTYIANLDHIDKWLGKHKDKRFKKEVCEIFYEVAKKEKFWFDLRPTNLDQALQMVEPRKGIYIGIKDLHKISEAFALLIDAKSKFTYEHTKGISNIVGNFATYLGYNPIMVEKLVIASNLHDIGKFVIPLEILEKPGKLNDQEFQIIKSHAYYTKLILKYVKGLEDIAEWAGNHHEKLNGTGYPEKLDWQSIKKEDQIIALADIYQALTEERPYRAKMSPKEALLIMEGMADRGEICKDLLSHFRQVVL</sequence>
<dbReference type="CDD" id="cd00077">
    <property type="entry name" value="HDc"/>
    <property type="match status" value="2"/>
</dbReference>
<feature type="domain" description="HD" evidence="1">
    <location>
        <begin position="26"/>
        <end position="144"/>
    </location>
</feature>
<dbReference type="InterPro" id="IPR003607">
    <property type="entry name" value="HD/PDEase_dom"/>
</dbReference>
<accession>A0A1H3CC68</accession>
<dbReference type="InterPro" id="IPR006674">
    <property type="entry name" value="HD_domain"/>
</dbReference>
<dbReference type="InterPro" id="IPR006675">
    <property type="entry name" value="HDIG_dom"/>
</dbReference>
<evidence type="ECO:0000313" key="3">
    <source>
        <dbReference type="EMBL" id="SDX51721.1"/>
    </source>
</evidence>
<gene>
    <name evidence="3" type="ORF">SAMN05660923_02452</name>
</gene>
<dbReference type="Proteomes" id="UP000198828">
    <property type="component" value="Unassembled WGS sequence"/>
</dbReference>
<reference evidence="3 4" key="1">
    <citation type="submission" date="2016-10" db="EMBL/GenBank/DDBJ databases">
        <authorList>
            <person name="de Groot N.N."/>
        </authorList>
    </citation>
    <scope>NUCLEOTIDE SEQUENCE [LARGE SCALE GENOMIC DNA]</scope>
    <source>
        <strain evidence="3 4">DSM 23310</strain>
    </source>
</reference>
<feature type="domain" description="HD-GYP" evidence="2">
    <location>
        <begin position="215"/>
        <end position="400"/>
    </location>
</feature>
<evidence type="ECO:0000313" key="4">
    <source>
        <dbReference type="Proteomes" id="UP000198828"/>
    </source>
</evidence>
<dbReference type="PANTHER" id="PTHR43155">
    <property type="entry name" value="CYCLIC DI-GMP PHOSPHODIESTERASE PA4108-RELATED"/>
    <property type="match status" value="1"/>
</dbReference>
<evidence type="ECO:0000259" key="2">
    <source>
        <dbReference type="PROSITE" id="PS51832"/>
    </source>
</evidence>
<dbReference type="RefSeq" id="WP_093754096.1">
    <property type="nucleotide sequence ID" value="NZ_FNNG01000012.1"/>
</dbReference>
<dbReference type="PANTHER" id="PTHR43155:SF1">
    <property type="entry name" value="3'3'-CGAMP-SPECIFIC PHOSPHODIESTERASE 1"/>
    <property type="match status" value="1"/>
</dbReference>
<dbReference type="NCBIfam" id="TIGR00277">
    <property type="entry name" value="HDIG"/>
    <property type="match status" value="1"/>
</dbReference>